<dbReference type="AlphaFoldDB" id="A0A1Y2I5Z6"/>
<evidence type="ECO:0000313" key="3">
    <source>
        <dbReference type="Proteomes" id="UP000193067"/>
    </source>
</evidence>
<feature type="compositionally biased region" description="Basic and acidic residues" evidence="1">
    <location>
        <begin position="125"/>
        <end position="136"/>
    </location>
</feature>
<accession>A0A1Y2I5Z6</accession>
<dbReference type="EMBL" id="KZ084176">
    <property type="protein sequence ID" value="OSC96546.1"/>
    <property type="molecule type" value="Genomic_DNA"/>
</dbReference>
<protein>
    <submittedName>
        <fullName evidence="2">Uncharacterized protein</fullName>
    </submittedName>
</protein>
<reference evidence="2 3" key="1">
    <citation type="journal article" date="2015" name="Biotechnol. Biofuels">
        <title>Enhanced degradation of softwood versus hardwood by the white-rot fungus Pycnoporus coccineus.</title>
        <authorList>
            <person name="Couturier M."/>
            <person name="Navarro D."/>
            <person name="Chevret D."/>
            <person name="Henrissat B."/>
            <person name="Piumi F."/>
            <person name="Ruiz-Duenas F.J."/>
            <person name="Martinez A.T."/>
            <person name="Grigoriev I.V."/>
            <person name="Riley R."/>
            <person name="Lipzen A."/>
            <person name="Berrin J.G."/>
            <person name="Master E.R."/>
            <person name="Rosso M.N."/>
        </authorList>
    </citation>
    <scope>NUCLEOTIDE SEQUENCE [LARGE SCALE GENOMIC DNA]</scope>
    <source>
        <strain evidence="2 3">BRFM310</strain>
    </source>
</reference>
<name>A0A1Y2I5Z6_TRAC3</name>
<gene>
    <name evidence="2" type="ORF">PYCCODRAFT_1472537</name>
</gene>
<sequence>MTRLIASKARLGICKRSRIQPPYPLNPARLVMLVMLSTLSRLLRKFDPSVPDLKTEVIPYGGTPHRRSIYLIRRPGYVHGLATYISITMPPWIEFKLGYGWITSGGLEPSWVTRHTYRTYKGKQRRDDVERAHAEGRSGPSIGEGSGQVV</sequence>
<organism evidence="2 3">
    <name type="scientific">Trametes coccinea (strain BRFM310)</name>
    <name type="common">Pycnoporus coccineus</name>
    <dbReference type="NCBI Taxonomy" id="1353009"/>
    <lineage>
        <taxon>Eukaryota</taxon>
        <taxon>Fungi</taxon>
        <taxon>Dikarya</taxon>
        <taxon>Basidiomycota</taxon>
        <taxon>Agaricomycotina</taxon>
        <taxon>Agaricomycetes</taxon>
        <taxon>Polyporales</taxon>
        <taxon>Polyporaceae</taxon>
        <taxon>Trametes</taxon>
    </lineage>
</organism>
<dbReference type="Proteomes" id="UP000193067">
    <property type="component" value="Unassembled WGS sequence"/>
</dbReference>
<dbReference type="OrthoDB" id="2803716at2759"/>
<proteinExistence type="predicted"/>
<keyword evidence="3" id="KW-1185">Reference proteome</keyword>
<feature type="region of interest" description="Disordered" evidence="1">
    <location>
        <begin position="122"/>
        <end position="150"/>
    </location>
</feature>
<evidence type="ECO:0000313" key="2">
    <source>
        <dbReference type="EMBL" id="OSC96546.1"/>
    </source>
</evidence>
<evidence type="ECO:0000256" key="1">
    <source>
        <dbReference type="SAM" id="MobiDB-lite"/>
    </source>
</evidence>